<accession>A0A1P8F6T3</accession>
<dbReference type="STRING" id="1839801.Dform_00844"/>
<evidence type="ECO:0000256" key="1">
    <source>
        <dbReference type="SAM" id="Phobius"/>
    </source>
</evidence>
<keyword evidence="1" id="KW-1133">Transmembrane helix</keyword>
<dbReference type="KEGG" id="dfo:Dform_00844"/>
<keyword evidence="1" id="KW-0812">Transmembrane</keyword>
<keyword evidence="1" id="KW-0472">Membrane</keyword>
<gene>
    <name evidence="2" type="ORF">Dform_00844</name>
</gene>
<organism evidence="2 3">
    <name type="scientific">Dehalogenimonas formicexedens</name>
    <dbReference type="NCBI Taxonomy" id="1839801"/>
    <lineage>
        <taxon>Bacteria</taxon>
        <taxon>Bacillati</taxon>
        <taxon>Chloroflexota</taxon>
        <taxon>Dehalococcoidia</taxon>
        <taxon>Dehalococcoidales</taxon>
        <taxon>Dehalococcoidaceae</taxon>
        <taxon>Dehalogenimonas</taxon>
    </lineage>
</organism>
<dbReference type="AlphaFoldDB" id="A0A1P8F6T3"/>
<sequence>MIARLKLIAQVAIGRAYYWFWHDLLCRQEPFTYQLARNIRRNGAFFWAAFILAQWAAYWHFMPAWPYALAWLASDCWLIDHLIDYLIDHRSEISGL</sequence>
<feature type="transmembrane region" description="Helical" evidence="1">
    <location>
        <begin position="44"/>
        <end position="61"/>
    </location>
</feature>
<reference evidence="3" key="1">
    <citation type="submission" date="2016-11" db="EMBL/GenBank/DDBJ databases">
        <title>Dehalogenimonas formicexedens sp. nov., a chlorinated alkane respiring bacterium isolated from contaminated groundwater.</title>
        <authorList>
            <person name="Key T.A."/>
            <person name="Bowman K.S."/>
            <person name="Lee I."/>
            <person name="Chun J."/>
            <person name="Albuquerque L."/>
            <person name="da Costa M.S."/>
            <person name="Rainey F.A."/>
            <person name="Moe W.M."/>
        </authorList>
    </citation>
    <scope>NUCLEOTIDE SEQUENCE [LARGE SCALE GENOMIC DNA]</scope>
    <source>
        <strain evidence="3">NSZ-14</strain>
    </source>
</reference>
<protein>
    <submittedName>
        <fullName evidence="2">Uncharacterized protein</fullName>
    </submittedName>
</protein>
<keyword evidence="3" id="KW-1185">Reference proteome</keyword>
<name>A0A1P8F6T3_9CHLR</name>
<evidence type="ECO:0000313" key="3">
    <source>
        <dbReference type="Proteomes" id="UP000185934"/>
    </source>
</evidence>
<dbReference type="EMBL" id="CP018258">
    <property type="protein sequence ID" value="APV44189.1"/>
    <property type="molecule type" value="Genomic_DNA"/>
</dbReference>
<evidence type="ECO:0000313" key="2">
    <source>
        <dbReference type="EMBL" id="APV44189.1"/>
    </source>
</evidence>
<dbReference type="Proteomes" id="UP000185934">
    <property type="component" value="Chromosome"/>
</dbReference>
<proteinExistence type="predicted"/>